<evidence type="ECO:0000313" key="2">
    <source>
        <dbReference type="Proteomes" id="UP000718564"/>
    </source>
</evidence>
<name>A0ABX1PF63_9CYAN</name>
<reference evidence="1 2" key="1">
    <citation type="submission" date="2018-06" db="EMBL/GenBank/DDBJ databases">
        <title>Comparative genomics of Brasilonema spp. strains.</title>
        <authorList>
            <person name="Alvarenga D.O."/>
            <person name="Fiore M.F."/>
            <person name="Varani A.M."/>
        </authorList>
    </citation>
    <scope>NUCLEOTIDE SEQUENCE [LARGE SCALE GENOMIC DNA]</scope>
    <source>
        <strain evidence="1 2">SPC951</strain>
    </source>
</reference>
<dbReference type="Proteomes" id="UP000718564">
    <property type="component" value="Unassembled WGS sequence"/>
</dbReference>
<sequence length="61" mass="6360">MTLTDFYNAVAKQADTDKTAIGVADTKRVLAVAFSVLHTLPTADVLDVIAKGLATAAKKAK</sequence>
<gene>
    <name evidence="1" type="ORF">DP116_28435</name>
</gene>
<keyword evidence="2" id="KW-1185">Reference proteome</keyword>
<dbReference type="EMBL" id="QMEB01000444">
    <property type="protein sequence ID" value="NMG23115.1"/>
    <property type="molecule type" value="Genomic_DNA"/>
</dbReference>
<dbReference type="RefSeq" id="WP_169158268.1">
    <property type="nucleotide sequence ID" value="NZ_CAWPJE010000108.1"/>
</dbReference>
<proteinExistence type="predicted"/>
<comment type="caution">
    <text evidence="1">The sequence shown here is derived from an EMBL/GenBank/DDBJ whole genome shotgun (WGS) entry which is preliminary data.</text>
</comment>
<evidence type="ECO:0000313" key="1">
    <source>
        <dbReference type="EMBL" id="NMG23115.1"/>
    </source>
</evidence>
<protein>
    <submittedName>
        <fullName evidence="1">Uncharacterized protein</fullName>
    </submittedName>
</protein>
<accession>A0ABX1PF63</accession>
<organism evidence="1 2">
    <name type="scientific">Brasilonema bromeliae SPC951</name>
    <dbReference type="NCBI Taxonomy" id="385972"/>
    <lineage>
        <taxon>Bacteria</taxon>
        <taxon>Bacillati</taxon>
        <taxon>Cyanobacteriota</taxon>
        <taxon>Cyanophyceae</taxon>
        <taxon>Nostocales</taxon>
        <taxon>Scytonemataceae</taxon>
        <taxon>Brasilonema</taxon>
        <taxon>Bromeliae group (in: Brasilonema)</taxon>
    </lineage>
</organism>